<dbReference type="Proteomes" id="UP000030588">
    <property type="component" value="Unassembled WGS sequence"/>
</dbReference>
<dbReference type="EMBL" id="JRUN01000115">
    <property type="protein sequence ID" value="KHD84077.1"/>
    <property type="molecule type" value="Genomic_DNA"/>
</dbReference>
<dbReference type="RefSeq" id="WP_035356345.1">
    <property type="nucleotide sequence ID" value="NZ_JRUN01000115.1"/>
</dbReference>
<accession>A0A0A6XV86</accession>
<proteinExistence type="predicted"/>
<reference evidence="1 2" key="1">
    <citation type="submission" date="2014-10" db="EMBL/GenBank/DDBJ databases">
        <title>Draft genome of phytase producing Bacillus ginsengihumi strain M2.11.</title>
        <authorList>
            <person name="Toymentseva A."/>
            <person name="Boulygina E.A."/>
            <person name="Kazakov S.V."/>
            <person name="Kayumov I."/>
            <person name="Suleimanova A.D."/>
            <person name="Mardanova A.M."/>
            <person name="Maria S.N."/>
            <person name="Sergey M.Y."/>
            <person name="Sharipova M.R."/>
        </authorList>
    </citation>
    <scope>NUCLEOTIDE SEQUENCE [LARGE SCALE GENOMIC DNA]</scope>
    <source>
        <strain evidence="1 2">M2.11</strain>
    </source>
</reference>
<evidence type="ECO:0000313" key="2">
    <source>
        <dbReference type="Proteomes" id="UP000030588"/>
    </source>
</evidence>
<evidence type="ECO:0000313" key="1">
    <source>
        <dbReference type="EMBL" id="KHD84077.1"/>
    </source>
</evidence>
<comment type="caution">
    <text evidence="1">The sequence shown here is derived from an EMBL/GenBank/DDBJ whole genome shotgun (WGS) entry which is preliminary data.</text>
</comment>
<name>A0A0A6XV86_9BACI</name>
<organism evidence="1 2">
    <name type="scientific">Heyndrickxia ginsengihumi</name>
    <dbReference type="NCBI Taxonomy" id="363870"/>
    <lineage>
        <taxon>Bacteria</taxon>
        <taxon>Bacillati</taxon>
        <taxon>Bacillota</taxon>
        <taxon>Bacilli</taxon>
        <taxon>Bacillales</taxon>
        <taxon>Bacillaceae</taxon>
        <taxon>Heyndrickxia</taxon>
    </lineage>
</organism>
<protein>
    <submittedName>
        <fullName evidence="1">Uncharacterized protein</fullName>
    </submittedName>
</protein>
<sequence>MLLNTNYNASYKDGGNETKIRETIINLDKGYDLRKYLESESIFKRQKDKLSSIVLDMYHFRDGNSGSRAADEIIRLLNREQLETEENKFLYSLRRRVFGI</sequence>
<gene>
    <name evidence="1" type="ORF">NG54_17885</name>
</gene>
<dbReference type="AlphaFoldDB" id="A0A0A6XV86"/>